<accession>A0A4C1SDA0</accession>
<comment type="caution">
    <text evidence="1">The sequence shown here is derived from an EMBL/GenBank/DDBJ whole genome shotgun (WGS) entry which is preliminary data.</text>
</comment>
<evidence type="ECO:0000313" key="2">
    <source>
        <dbReference type="Proteomes" id="UP000299102"/>
    </source>
</evidence>
<reference evidence="1 2" key="1">
    <citation type="journal article" date="2019" name="Commun. Biol.">
        <title>The bagworm genome reveals a unique fibroin gene that provides high tensile strength.</title>
        <authorList>
            <person name="Kono N."/>
            <person name="Nakamura H."/>
            <person name="Ohtoshi R."/>
            <person name="Tomita M."/>
            <person name="Numata K."/>
            <person name="Arakawa K."/>
        </authorList>
    </citation>
    <scope>NUCLEOTIDE SEQUENCE [LARGE SCALE GENOMIC DNA]</scope>
</reference>
<dbReference type="Proteomes" id="UP000299102">
    <property type="component" value="Unassembled WGS sequence"/>
</dbReference>
<evidence type="ECO:0000313" key="1">
    <source>
        <dbReference type="EMBL" id="GBP00014.1"/>
    </source>
</evidence>
<dbReference type="EMBL" id="BGZK01003329">
    <property type="protein sequence ID" value="GBP00014.1"/>
    <property type="molecule type" value="Genomic_DNA"/>
</dbReference>
<name>A0A4C1SDA0_EUMVA</name>
<gene>
    <name evidence="1" type="ORF">EVAR_64389_1</name>
</gene>
<protein>
    <submittedName>
        <fullName evidence="1">Uncharacterized protein</fullName>
    </submittedName>
</protein>
<sequence length="172" mass="19400">MQESPGYPQRFQREHLSLKDAAVVRDDEKHISQGVYNNTRTHASSILVCGIVFSALKDLDPQRLLHQCKQISALWLAGPMYFSTDHHTRPYVRMGRIIAVYIHSTILGLRPHFGQTSCEGNHTLPPLLSSSSSIDDSLWIQSSREMHPCGVLLGSTSLDMDISQLLWIYLIT</sequence>
<organism evidence="1 2">
    <name type="scientific">Eumeta variegata</name>
    <name type="common">Bagworm moth</name>
    <name type="synonym">Eumeta japonica</name>
    <dbReference type="NCBI Taxonomy" id="151549"/>
    <lineage>
        <taxon>Eukaryota</taxon>
        <taxon>Metazoa</taxon>
        <taxon>Ecdysozoa</taxon>
        <taxon>Arthropoda</taxon>
        <taxon>Hexapoda</taxon>
        <taxon>Insecta</taxon>
        <taxon>Pterygota</taxon>
        <taxon>Neoptera</taxon>
        <taxon>Endopterygota</taxon>
        <taxon>Lepidoptera</taxon>
        <taxon>Glossata</taxon>
        <taxon>Ditrysia</taxon>
        <taxon>Tineoidea</taxon>
        <taxon>Psychidae</taxon>
        <taxon>Oiketicinae</taxon>
        <taxon>Eumeta</taxon>
    </lineage>
</organism>
<dbReference type="AlphaFoldDB" id="A0A4C1SDA0"/>
<proteinExistence type="predicted"/>
<keyword evidence="2" id="KW-1185">Reference proteome</keyword>